<proteinExistence type="predicted"/>
<keyword evidence="1" id="KW-0732">Signal</keyword>
<evidence type="ECO:0000313" key="3">
    <source>
        <dbReference type="EMBL" id="VFA96621.1"/>
    </source>
</evidence>
<dbReference type="Proteomes" id="UP000290439">
    <property type="component" value="Chromosome"/>
</dbReference>
<evidence type="ECO:0000256" key="1">
    <source>
        <dbReference type="SAM" id="SignalP"/>
    </source>
</evidence>
<gene>
    <name evidence="3" type="ORF">NCTC10797_00375</name>
</gene>
<feature type="domain" description="DUF732" evidence="2">
    <location>
        <begin position="53"/>
        <end position="121"/>
    </location>
</feature>
<protein>
    <submittedName>
        <fullName evidence="3">Protein of uncharacterized function (DUF732)</fullName>
    </submittedName>
</protein>
<dbReference type="AlphaFoldDB" id="A0A4U8VT52"/>
<dbReference type="Pfam" id="PF05305">
    <property type="entry name" value="DUF732"/>
    <property type="match status" value="1"/>
</dbReference>
<feature type="chain" id="PRO_5020937664" evidence="1">
    <location>
        <begin position="31"/>
        <end position="125"/>
    </location>
</feature>
<accession>A0A4U8VT52</accession>
<evidence type="ECO:0000259" key="2">
    <source>
        <dbReference type="Pfam" id="PF05305"/>
    </source>
</evidence>
<name>A0A4U8VT52_9NOCA</name>
<organism evidence="3 4">
    <name type="scientific">Nocardia cyriacigeorgica</name>
    <dbReference type="NCBI Taxonomy" id="135487"/>
    <lineage>
        <taxon>Bacteria</taxon>
        <taxon>Bacillati</taxon>
        <taxon>Actinomycetota</taxon>
        <taxon>Actinomycetes</taxon>
        <taxon>Mycobacteriales</taxon>
        <taxon>Nocardiaceae</taxon>
        <taxon>Nocardia</taxon>
    </lineage>
</organism>
<dbReference type="InterPro" id="IPR007969">
    <property type="entry name" value="DUF732"/>
</dbReference>
<evidence type="ECO:0000313" key="4">
    <source>
        <dbReference type="Proteomes" id="UP000290439"/>
    </source>
</evidence>
<feature type="signal peptide" evidence="1">
    <location>
        <begin position="1"/>
        <end position="30"/>
    </location>
</feature>
<sequence length="125" mass="13174">MYIHARLAASALAAGTAVTLMTGAAQTAAAAPIDSGSASGSAGHAAPSRSAADLQFLRDSYHRESSYAVQDAAIRLAHSQCGYLDAYGNTARNHIYLAESSRNSVEYPYTFLDAAINAYCPWNQL</sequence>
<dbReference type="EMBL" id="LR215973">
    <property type="protein sequence ID" value="VFA96621.1"/>
    <property type="molecule type" value="Genomic_DNA"/>
</dbReference>
<reference evidence="3 4" key="1">
    <citation type="submission" date="2019-02" db="EMBL/GenBank/DDBJ databases">
        <authorList>
            <consortium name="Pathogen Informatics"/>
        </authorList>
    </citation>
    <scope>NUCLEOTIDE SEQUENCE [LARGE SCALE GENOMIC DNA]</scope>
    <source>
        <strain evidence="3 4">3012STDY6756504</strain>
    </source>
</reference>